<dbReference type="PANTHER" id="PTHR28088">
    <property type="entry name" value="TRANSCRIPTIONAL ACTIVATOR HAA1-RELATED"/>
    <property type="match status" value="1"/>
</dbReference>
<evidence type="ECO:0000259" key="10">
    <source>
        <dbReference type="PROSITE" id="PS50073"/>
    </source>
</evidence>
<feature type="transmembrane region" description="Helical" evidence="9">
    <location>
        <begin position="25"/>
        <end position="48"/>
    </location>
</feature>
<keyword evidence="7" id="KW-0539">Nucleus</keyword>
<evidence type="ECO:0000256" key="9">
    <source>
        <dbReference type="SAM" id="Phobius"/>
    </source>
</evidence>
<dbReference type="GO" id="GO:0045944">
    <property type="term" value="P:positive regulation of transcription by RNA polymerase II"/>
    <property type="evidence" value="ECO:0007669"/>
    <property type="project" value="TreeGrafter"/>
</dbReference>
<dbReference type="GO" id="GO:0006878">
    <property type="term" value="P:intracellular copper ion homeostasis"/>
    <property type="evidence" value="ECO:0007669"/>
    <property type="project" value="TreeGrafter"/>
</dbReference>
<protein>
    <recommendedName>
        <fullName evidence="10">Copper-fist domain-containing protein</fullName>
    </recommendedName>
</protein>
<dbReference type="GO" id="GO:0000981">
    <property type="term" value="F:DNA-binding transcription factor activity, RNA polymerase II-specific"/>
    <property type="evidence" value="ECO:0007669"/>
    <property type="project" value="TreeGrafter"/>
</dbReference>
<gene>
    <name evidence="11" type="ORF">INT48_003361</name>
</gene>
<evidence type="ECO:0000256" key="6">
    <source>
        <dbReference type="ARBA" id="ARBA00023163"/>
    </source>
</evidence>
<keyword evidence="9" id="KW-0472">Membrane</keyword>
<feature type="transmembrane region" description="Helical" evidence="9">
    <location>
        <begin position="87"/>
        <end position="106"/>
    </location>
</feature>
<evidence type="ECO:0000256" key="2">
    <source>
        <dbReference type="ARBA" id="ARBA00022723"/>
    </source>
</evidence>
<dbReference type="Proteomes" id="UP000613177">
    <property type="component" value="Unassembled WGS sequence"/>
</dbReference>
<reference evidence="11" key="1">
    <citation type="submission" date="2021-01" db="EMBL/GenBank/DDBJ databases">
        <title>Metabolic potential, ecology and presence of endohyphal bacteria is reflected in genomic diversity of Mucoromycotina.</title>
        <authorList>
            <person name="Muszewska A."/>
            <person name="Okrasinska A."/>
            <person name="Steczkiewicz K."/>
            <person name="Drgas O."/>
            <person name="Orlowska M."/>
            <person name="Perlinska-Lenart U."/>
            <person name="Aleksandrzak-Piekarczyk T."/>
            <person name="Szatraj K."/>
            <person name="Zielenkiewicz U."/>
            <person name="Pilsyk S."/>
            <person name="Malc E."/>
            <person name="Mieczkowski P."/>
            <person name="Kruszewska J.S."/>
            <person name="Biernat P."/>
            <person name="Pawlowska J."/>
        </authorList>
    </citation>
    <scope>NUCLEOTIDE SEQUENCE</scope>
    <source>
        <strain evidence="11">WA0000018081</strain>
    </source>
</reference>
<dbReference type="AlphaFoldDB" id="A0A8H7SMN4"/>
<organism evidence="11 12">
    <name type="scientific">Thamnidium elegans</name>
    <dbReference type="NCBI Taxonomy" id="101142"/>
    <lineage>
        <taxon>Eukaryota</taxon>
        <taxon>Fungi</taxon>
        <taxon>Fungi incertae sedis</taxon>
        <taxon>Mucoromycota</taxon>
        <taxon>Mucoromycotina</taxon>
        <taxon>Mucoromycetes</taxon>
        <taxon>Mucorales</taxon>
        <taxon>Mucorineae</taxon>
        <taxon>Mucoraceae</taxon>
        <taxon>Thamnidium</taxon>
    </lineage>
</organism>
<keyword evidence="9" id="KW-0812">Transmembrane</keyword>
<evidence type="ECO:0000256" key="4">
    <source>
        <dbReference type="ARBA" id="ARBA00023008"/>
    </source>
</evidence>
<dbReference type="Gene3D" id="3.90.430.10">
    <property type="entry name" value="Copper fist DNA-binding domain"/>
    <property type="match status" value="1"/>
</dbReference>
<dbReference type="Pfam" id="PF00649">
    <property type="entry name" value="Copper-fist"/>
    <property type="match status" value="1"/>
</dbReference>
<dbReference type="SUPFAM" id="SSF57879">
    <property type="entry name" value="Zinc domain conserved in yeast copper-regulated transcription factors"/>
    <property type="match status" value="1"/>
</dbReference>
<feature type="transmembrane region" description="Helical" evidence="9">
    <location>
        <begin position="54"/>
        <end position="75"/>
    </location>
</feature>
<dbReference type="PROSITE" id="PS50073">
    <property type="entry name" value="COPPER_FIST_2"/>
    <property type="match status" value="1"/>
</dbReference>
<sequence>MQQEVYQNPNVLSQRRYRICGYMDMSYGGPFVCLLWMVINMYACVLSFQDKSLIQGVVCLLFVISALISLYSFTLNQPGQLRRSHRSTWIFVIAFLIIYFVNMVIFGVQKDQFLNWCISKSQSRTVQALTINNSTTSTISGYNISEISGFVFMPIHEGSDLYNCTRLWEDEIKFSVVIFVILFTLYIHFAFCFWCHTQDLMIMEQQILESMYGPQGYNNNMLMNNPMMNNQGMMMSGNPTMRMNNIKPMGDQKNTDDDGQRSLAQIARVVFRSAACIRGHRVKKCNHKDRPMIPLVKRGRQVSQCNHCRDLRQTNQSHVKCTCAIASTPNPINGCLCEVLLTCTCVANHLQDVQEDGSAYNPSPSVSCCSTSPKTANEDIIEAEPKADPPVNSHAFNPTNDDSVSDLLHFLENDLDKYLTKP</sequence>
<evidence type="ECO:0000256" key="7">
    <source>
        <dbReference type="ARBA" id="ARBA00023242"/>
    </source>
</evidence>
<evidence type="ECO:0000313" key="11">
    <source>
        <dbReference type="EMBL" id="KAG2231153.1"/>
    </source>
</evidence>
<proteinExistence type="predicted"/>
<feature type="domain" description="Copper-fist" evidence="10">
    <location>
        <begin position="263"/>
        <end position="302"/>
    </location>
</feature>
<dbReference type="InterPro" id="IPR036395">
    <property type="entry name" value="Cu_fist_DNA-bd_dom_sf"/>
</dbReference>
<dbReference type="GO" id="GO:0000978">
    <property type="term" value="F:RNA polymerase II cis-regulatory region sequence-specific DNA binding"/>
    <property type="evidence" value="ECO:0007669"/>
    <property type="project" value="TreeGrafter"/>
</dbReference>
<keyword evidence="6" id="KW-0804">Transcription</keyword>
<dbReference type="GO" id="GO:0006879">
    <property type="term" value="P:intracellular iron ion homeostasis"/>
    <property type="evidence" value="ECO:0007669"/>
    <property type="project" value="TreeGrafter"/>
</dbReference>
<evidence type="ECO:0000256" key="8">
    <source>
        <dbReference type="SAM" id="MobiDB-lite"/>
    </source>
</evidence>
<dbReference type="EMBL" id="JAEPRE010000165">
    <property type="protein sequence ID" value="KAG2231153.1"/>
    <property type="molecule type" value="Genomic_DNA"/>
</dbReference>
<accession>A0A8H7SMN4</accession>
<evidence type="ECO:0000256" key="3">
    <source>
        <dbReference type="ARBA" id="ARBA00022833"/>
    </source>
</evidence>
<dbReference type="InterPro" id="IPR051763">
    <property type="entry name" value="Copper_Homeo_Regul"/>
</dbReference>
<keyword evidence="12" id="KW-1185">Reference proteome</keyword>
<evidence type="ECO:0000256" key="1">
    <source>
        <dbReference type="ARBA" id="ARBA00004123"/>
    </source>
</evidence>
<feature type="region of interest" description="Disordered" evidence="8">
    <location>
        <begin position="380"/>
        <end position="401"/>
    </location>
</feature>
<keyword evidence="3" id="KW-0862">Zinc</keyword>
<feature type="transmembrane region" description="Helical" evidence="9">
    <location>
        <begin position="176"/>
        <end position="195"/>
    </location>
</feature>
<dbReference type="GO" id="GO:0005634">
    <property type="term" value="C:nucleus"/>
    <property type="evidence" value="ECO:0007669"/>
    <property type="project" value="UniProtKB-SubCell"/>
</dbReference>
<evidence type="ECO:0000256" key="5">
    <source>
        <dbReference type="ARBA" id="ARBA00023015"/>
    </source>
</evidence>
<dbReference type="SMART" id="SM01090">
    <property type="entry name" value="Copper-fist"/>
    <property type="match status" value="1"/>
</dbReference>
<keyword evidence="5" id="KW-0805">Transcription regulation</keyword>
<dbReference type="PANTHER" id="PTHR28088:SF5">
    <property type="entry name" value="TRANSCRIPTIONAL ACTIVATOR HAA1-RELATED"/>
    <property type="match status" value="1"/>
</dbReference>
<dbReference type="GO" id="GO:0005507">
    <property type="term" value="F:copper ion binding"/>
    <property type="evidence" value="ECO:0007669"/>
    <property type="project" value="InterPro"/>
</dbReference>
<keyword evidence="9" id="KW-1133">Transmembrane helix</keyword>
<dbReference type="InterPro" id="IPR001083">
    <property type="entry name" value="Cu_fist_DNA-bd_dom"/>
</dbReference>
<dbReference type="SMART" id="SM00412">
    <property type="entry name" value="Cu_FIST"/>
    <property type="match status" value="1"/>
</dbReference>
<comment type="subcellular location">
    <subcellularLocation>
        <location evidence="1">Nucleus</location>
    </subcellularLocation>
</comment>
<keyword evidence="4" id="KW-0186">Copper</keyword>
<keyword evidence="2" id="KW-0479">Metal-binding</keyword>
<comment type="caution">
    <text evidence="11">The sequence shown here is derived from an EMBL/GenBank/DDBJ whole genome shotgun (WGS) entry which is preliminary data.</text>
</comment>
<evidence type="ECO:0000313" key="12">
    <source>
        <dbReference type="Proteomes" id="UP000613177"/>
    </source>
</evidence>
<name>A0A8H7SMN4_9FUNG</name>